<keyword evidence="6 10" id="KW-0411">Iron-sulfur</keyword>
<dbReference type="HAMAP" id="MF_01225_A">
    <property type="entry name" value="MoaA_A"/>
    <property type="match status" value="1"/>
</dbReference>
<dbReference type="Proteomes" id="UP000657075">
    <property type="component" value="Unassembled WGS sequence"/>
</dbReference>
<feature type="binding site" evidence="10">
    <location>
        <position position="21"/>
    </location>
    <ligand>
        <name>[4Fe-4S] cluster</name>
        <dbReference type="ChEBI" id="CHEBI:49883"/>
        <label>1</label>
        <note>4Fe-4S-S-AdoMet</note>
    </ligand>
</feature>
<dbReference type="RefSeq" id="WP_188603228.1">
    <property type="nucleotide sequence ID" value="NZ_AP026830.1"/>
</dbReference>
<accession>A0A830E7Q3</accession>
<dbReference type="InterPro" id="IPR007197">
    <property type="entry name" value="rSAM"/>
</dbReference>
<name>A0A830E7Q3_9CREN</name>
<feature type="binding site" evidence="10">
    <location>
        <position position="92"/>
    </location>
    <ligand>
        <name>GTP</name>
        <dbReference type="ChEBI" id="CHEBI:37565"/>
    </ligand>
</feature>
<dbReference type="GO" id="GO:0046872">
    <property type="term" value="F:metal ion binding"/>
    <property type="evidence" value="ECO:0007669"/>
    <property type="project" value="UniProtKB-KW"/>
</dbReference>
<feature type="binding site" evidence="10">
    <location>
        <position position="28"/>
    </location>
    <ligand>
        <name>[4Fe-4S] cluster</name>
        <dbReference type="ChEBI" id="CHEBI:49883"/>
        <label>1</label>
        <note>4Fe-4S-S-AdoMet</note>
    </ligand>
</feature>
<dbReference type="EMBL" id="BMNM01000004">
    <property type="protein sequence ID" value="GGI77873.1"/>
    <property type="molecule type" value="Genomic_DNA"/>
</dbReference>
<evidence type="ECO:0000256" key="8">
    <source>
        <dbReference type="ARBA" id="ARBA00023150"/>
    </source>
</evidence>
<keyword evidence="9 10" id="KW-0456">Lyase</keyword>
<feature type="binding site" evidence="10">
    <location>
        <position position="116"/>
    </location>
    <ligand>
        <name>S-adenosyl-L-methionine</name>
        <dbReference type="ChEBI" id="CHEBI:59789"/>
    </ligand>
</feature>
<protein>
    <recommendedName>
        <fullName evidence="10">Probable GTP 3',8-cyclase</fullName>
        <ecNumber evidence="10">4.1.99.22</ecNumber>
    </recommendedName>
    <alternativeName>
        <fullName evidence="10">Molybdenum cofactor biosynthesis protein A</fullName>
    </alternativeName>
</protein>
<keyword evidence="7 10" id="KW-0342">GTP-binding</keyword>
<evidence type="ECO:0000313" key="15">
    <source>
        <dbReference type="Proteomes" id="UP001060771"/>
    </source>
</evidence>
<dbReference type="GO" id="GO:0061799">
    <property type="term" value="F:cyclic pyranopterin monophosphate synthase activity"/>
    <property type="evidence" value="ECO:0007669"/>
    <property type="project" value="TreeGrafter"/>
</dbReference>
<dbReference type="Gene3D" id="3.20.20.70">
    <property type="entry name" value="Aldolase class I"/>
    <property type="match status" value="1"/>
</dbReference>
<dbReference type="InterPro" id="IPR010505">
    <property type="entry name" value="MoaA_twitch"/>
</dbReference>
<keyword evidence="4 10" id="KW-0547">Nucleotide-binding</keyword>
<comment type="caution">
    <text evidence="10">Lacks conserved residue(s) required for the propagation of feature annotation.</text>
</comment>
<dbReference type="EC" id="4.1.99.22" evidence="10"/>
<dbReference type="InterPro" id="IPR013485">
    <property type="entry name" value="MoaA_arc"/>
</dbReference>
<dbReference type="GO" id="GO:0061798">
    <property type="term" value="F:GTP 3',8'-cyclase activity"/>
    <property type="evidence" value="ECO:0007669"/>
    <property type="project" value="UniProtKB-UniRule"/>
</dbReference>
<dbReference type="InterPro" id="IPR006638">
    <property type="entry name" value="Elp3/MiaA/NifB-like_rSAM"/>
</dbReference>
<evidence type="ECO:0000256" key="9">
    <source>
        <dbReference type="ARBA" id="ARBA00023239"/>
    </source>
</evidence>
<reference evidence="15" key="3">
    <citation type="submission" date="2022-09" db="EMBL/GenBank/DDBJ databases">
        <title>Complete genome sequence of Vulcanisaeta souniana.</title>
        <authorList>
            <person name="Kato S."/>
            <person name="Itoh T."/>
            <person name="Ohkuma M."/>
        </authorList>
    </citation>
    <scope>NUCLEOTIDE SEQUENCE [LARGE SCALE GENOMIC DNA]</scope>
    <source>
        <strain evidence="15">JCM 11219</strain>
    </source>
</reference>
<feature type="binding site" evidence="10">
    <location>
        <position position="153"/>
    </location>
    <ligand>
        <name>GTP</name>
        <dbReference type="ChEBI" id="CHEBI:37565"/>
    </ligand>
</feature>
<feature type="binding site" evidence="10">
    <location>
        <position position="265"/>
    </location>
    <ligand>
        <name>[4Fe-4S] cluster</name>
        <dbReference type="ChEBI" id="CHEBI:49883"/>
        <label>2</label>
        <note>4Fe-4S-substrate</note>
    </ligand>
</feature>
<keyword evidence="5 10" id="KW-0408">Iron</keyword>
<comment type="function">
    <text evidence="10">Catalyzes the cyclization of GTP to (8S)-3',8-cyclo-7,8-dihydroguanosine 5'-triphosphate.</text>
</comment>
<evidence type="ECO:0000256" key="7">
    <source>
        <dbReference type="ARBA" id="ARBA00023134"/>
    </source>
</evidence>
<dbReference type="InterPro" id="IPR058240">
    <property type="entry name" value="rSAM_sf"/>
</dbReference>
<dbReference type="SFLD" id="SFLDS00029">
    <property type="entry name" value="Radical_SAM"/>
    <property type="match status" value="1"/>
</dbReference>
<keyword evidence="2 10" id="KW-0949">S-adenosyl-L-methionine</keyword>
<evidence type="ECO:0000256" key="6">
    <source>
        <dbReference type="ARBA" id="ARBA00023014"/>
    </source>
</evidence>
<evidence type="ECO:0000256" key="2">
    <source>
        <dbReference type="ARBA" id="ARBA00022691"/>
    </source>
</evidence>
<dbReference type="CDD" id="cd01335">
    <property type="entry name" value="Radical_SAM"/>
    <property type="match status" value="1"/>
</dbReference>
<dbReference type="PROSITE" id="PS51918">
    <property type="entry name" value="RADICAL_SAM"/>
    <property type="match status" value="1"/>
</dbReference>
<gene>
    <name evidence="10" type="primary">moaA</name>
    <name evidence="13" type="ORF">GCM10007112_13350</name>
    <name evidence="12" type="ORF">Vsou_26230</name>
</gene>
<feature type="binding site" evidence="10">
    <location>
        <position position="62"/>
    </location>
    <ligand>
        <name>GTP</name>
        <dbReference type="ChEBI" id="CHEBI:37565"/>
    </ligand>
</feature>
<dbReference type="InterPro" id="IPR013785">
    <property type="entry name" value="Aldolase_TIM"/>
</dbReference>
<dbReference type="SFLD" id="SFLDG01383">
    <property type="entry name" value="cyclic_pyranopterin_phosphate"/>
    <property type="match status" value="1"/>
</dbReference>
<comment type="pathway">
    <text evidence="10">Cofactor biosynthesis; molybdopterin biosynthesis.</text>
</comment>
<comment type="similarity">
    <text evidence="10">Belongs to the radical SAM superfamily. MoaA family.</text>
</comment>
<dbReference type="InterPro" id="IPR040064">
    <property type="entry name" value="MoaA-like"/>
</dbReference>
<sequence length="323" mass="36741">MLIDNYGRPWLKLRIVVNSVCNYRCLFCHFEGQGKFLSRELSAEDIGFVALVAKDLGVDDFKITGGEPLLRRDIVKVVDEINKVGPKDLSMTTNGYFLDVYAEDLLNHGLSRLNISLHSLDKGRYRFITGVDALDKVLENIDYVNRLGFKQVKINVVVLRGLNTDEIPMMIRFAAKYGLVLQLIELMPMGEGFPVFARYYDDLSDVINWLNKHGKLLGTRKDLHNRPIYEVDGVKVEIVKNYNNPSFCAGCTTMRLTSDGRLKTCLYKEPAVDLWPYIGTRDREGLMKAMIYANSLRKPNFIEGASGNLGKIRIRVRIGDLTY</sequence>
<keyword evidence="8 10" id="KW-0501">Molybdenum cofactor biosynthesis</keyword>
<dbReference type="SFLD" id="SFLDG01386">
    <property type="entry name" value="main_SPASM_domain-containing"/>
    <property type="match status" value="1"/>
</dbReference>
<dbReference type="AlphaFoldDB" id="A0A830E7Q3"/>
<dbReference type="UniPathway" id="UPA00344"/>
<dbReference type="Pfam" id="PF06463">
    <property type="entry name" value="Mob_synth_C"/>
    <property type="match status" value="1"/>
</dbReference>
<evidence type="ECO:0000313" key="12">
    <source>
        <dbReference type="EMBL" id="BDR93530.1"/>
    </source>
</evidence>
<evidence type="ECO:0000256" key="10">
    <source>
        <dbReference type="HAMAP-Rule" id="MF_01225"/>
    </source>
</evidence>
<reference evidence="13" key="1">
    <citation type="journal article" date="2014" name="Int. J. Syst. Evol. Microbiol.">
        <title>Complete genome sequence of Corynebacterium casei LMG S-19264T (=DSM 44701T), isolated from a smear-ripened cheese.</title>
        <authorList>
            <consortium name="US DOE Joint Genome Institute (JGI-PGF)"/>
            <person name="Walter F."/>
            <person name="Albersmeier A."/>
            <person name="Kalinowski J."/>
            <person name="Ruckert C."/>
        </authorList>
    </citation>
    <scope>NUCLEOTIDE SEQUENCE</scope>
    <source>
        <strain evidence="13">JCM 11219</strain>
    </source>
</reference>
<dbReference type="GO" id="GO:0005525">
    <property type="term" value="F:GTP binding"/>
    <property type="evidence" value="ECO:0007669"/>
    <property type="project" value="UniProtKB-UniRule"/>
</dbReference>
<feature type="binding site" evidence="10">
    <location>
        <position position="251"/>
    </location>
    <ligand>
        <name>[4Fe-4S] cluster</name>
        <dbReference type="ChEBI" id="CHEBI:49883"/>
        <label>2</label>
        <note>4Fe-4S-substrate</note>
    </ligand>
</feature>
<evidence type="ECO:0000256" key="1">
    <source>
        <dbReference type="ARBA" id="ARBA00022485"/>
    </source>
</evidence>
<dbReference type="GO" id="GO:1904047">
    <property type="term" value="F:S-adenosyl-L-methionine binding"/>
    <property type="evidence" value="ECO:0007669"/>
    <property type="project" value="UniProtKB-UniRule"/>
</dbReference>
<evidence type="ECO:0000256" key="5">
    <source>
        <dbReference type="ARBA" id="ARBA00023004"/>
    </source>
</evidence>
<dbReference type="PANTHER" id="PTHR22960:SF0">
    <property type="entry name" value="MOLYBDENUM COFACTOR BIOSYNTHESIS PROTEIN 1"/>
    <property type="match status" value="1"/>
</dbReference>
<evidence type="ECO:0000313" key="13">
    <source>
        <dbReference type="EMBL" id="GGI77873.1"/>
    </source>
</evidence>
<dbReference type="SMART" id="SM00729">
    <property type="entry name" value="Elp3"/>
    <property type="match status" value="1"/>
</dbReference>
<dbReference type="OrthoDB" id="6925at2157"/>
<reference evidence="12" key="4">
    <citation type="journal article" date="2023" name="Microbiol. Resour. Announc.">
        <title>Complete Genome Sequence of Vulcanisaeta souniana Strain IC-059, a Hyperthermophilic Archaeon Isolated from Hot Spring Water in Japan.</title>
        <authorList>
            <person name="Kato S."/>
            <person name="Itoh T."/>
            <person name="Wu L."/>
            <person name="Ma J."/>
            <person name="Ohkuma M."/>
        </authorList>
    </citation>
    <scope>NUCLEOTIDE SEQUENCE</scope>
    <source>
        <strain evidence="12">JCM 11219</strain>
    </source>
</reference>
<keyword evidence="15" id="KW-1185">Reference proteome</keyword>
<dbReference type="Proteomes" id="UP001060771">
    <property type="component" value="Chromosome"/>
</dbReference>
<dbReference type="NCBIfam" id="NF001199">
    <property type="entry name" value="PRK00164.2-1"/>
    <property type="match status" value="1"/>
</dbReference>
<evidence type="ECO:0000313" key="14">
    <source>
        <dbReference type="Proteomes" id="UP000657075"/>
    </source>
</evidence>
<evidence type="ECO:0000259" key="11">
    <source>
        <dbReference type="PROSITE" id="PS51918"/>
    </source>
</evidence>
<dbReference type="SUPFAM" id="SSF102114">
    <property type="entry name" value="Radical SAM enzymes"/>
    <property type="match status" value="1"/>
</dbReference>
<feature type="binding site" evidence="10">
    <location>
        <position position="248"/>
    </location>
    <ligand>
        <name>[4Fe-4S] cluster</name>
        <dbReference type="ChEBI" id="CHEBI:49883"/>
        <label>2</label>
        <note>4Fe-4S-substrate</note>
    </ligand>
</feature>
<dbReference type="GO" id="GO:0051539">
    <property type="term" value="F:4 iron, 4 sulfur cluster binding"/>
    <property type="evidence" value="ECO:0007669"/>
    <property type="project" value="UniProtKB-UniRule"/>
</dbReference>
<dbReference type="SFLD" id="SFLDG01067">
    <property type="entry name" value="SPASM/twitch_domain_containing"/>
    <property type="match status" value="1"/>
</dbReference>
<evidence type="ECO:0000256" key="4">
    <source>
        <dbReference type="ARBA" id="ARBA00022741"/>
    </source>
</evidence>
<dbReference type="Pfam" id="PF04055">
    <property type="entry name" value="Radical_SAM"/>
    <property type="match status" value="1"/>
</dbReference>
<dbReference type="GeneID" id="76208163"/>
<dbReference type="GO" id="GO:0006777">
    <property type="term" value="P:Mo-molybdopterin cofactor biosynthetic process"/>
    <property type="evidence" value="ECO:0007669"/>
    <property type="project" value="UniProtKB-UniRule"/>
</dbReference>
<dbReference type="EMBL" id="AP026830">
    <property type="protein sequence ID" value="BDR93530.1"/>
    <property type="molecule type" value="Genomic_DNA"/>
</dbReference>
<feature type="domain" description="Radical SAM core" evidence="11">
    <location>
        <begin position="5"/>
        <end position="226"/>
    </location>
</feature>
<reference evidence="13" key="2">
    <citation type="submission" date="2020-09" db="EMBL/GenBank/DDBJ databases">
        <authorList>
            <person name="Sun Q."/>
            <person name="Ohkuma M."/>
        </authorList>
    </citation>
    <scope>NUCLEOTIDE SEQUENCE</scope>
    <source>
        <strain evidence="13">JCM 11219</strain>
    </source>
</reference>
<proteinExistence type="inferred from homology"/>
<comment type="catalytic activity">
    <reaction evidence="10">
        <text>GTP + AH2 + S-adenosyl-L-methionine = (8S)-3',8-cyclo-7,8-dihydroguanosine 5'-triphosphate + 5'-deoxyadenosine + L-methionine + A + H(+)</text>
        <dbReference type="Rhea" id="RHEA:49576"/>
        <dbReference type="ChEBI" id="CHEBI:13193"/>
        <dbReference type="ChEBI" id="CHEBI:15378"/>
        <dbReference type="ChEBI" id="CHEBI:17319"/>
        <dbReference type="ChEBI" id="CHEBI:17499"/>
        <dbReference type="ChEBI" id="CHEBI:37565"/>
        <dbReference type="ChEBI" id="CHEBI:57844"/>
        <dbReference type="ChEBI" id="CHEBI:59789"/>
        <dbReference type="ChEBI" id="CHEBI:131766"/>
        <dbReference type="EC" id="4.1.99.22"/>
    </reaction>
</comment>
<feature type="binding site" evidence="10">
    <location>
        <position position="25"/>
    </location>
    <ligand>
        <name>[4Fe-4S] cluster</name>
        <dbReference type="ChEBI" id="CHEBI:49883"/>
        <label>1</label>
        <note>4Fe-4S-S-AdoMet</note>
    </ligand>
</feature>
<keyword evidence="3 10" id="KW-0479">Metal-binding</keyword>
<evidence type="ECO:0000256" key="3">
    <source>
        <dbReference type="ARBA" id="ARBA00022723"/>
    </source>
</evidence>
<dbReference type="PANTHER" id="PTHR22960">
    <property type="entry name" value="MOLYBDOPTERIN COFACTOR SYNTHESIS PROTEIN A"/>
    <property type="match status" value="1"/>
</dbReference>
<feature type="binding site" evidence="10">
    <location>
        <position position="14"/>
    </location>
    <ligand>
        <name>GTP</name>
        <dbReference type="ChEBI" id="CHEBI:37565"/>
    </ligand>
</feature>
<comment type="cofactor">
    <cofactor evidence="10">
        <name>[4Fe-4S] cluster</name>
        <dbReference type="ChEBI" id="CHEBI:49883"/>
    </cofactor>
    <text evidence="10">Binds 2 [4Fe-4S] clusters. Binds 1 [4Fe-4S] cluster coordinated with 3 cysteines and an exchangeable S-adenosyl-L-methionine and 1 [4Fe-4S] cluster coordinated with 3 cysteines and the GTP-derived substrate.</text>
</comment>
<feature type="binding site" evidence="10">
    <location>
        <position position="66"/>
    </location>
    <ligand>
        <name>S-adenosyl-L-methionine</name>
        <dbReference type="ChEBI" id="CHEBI:59789"/>
    </ligand>
</feature>
<dbReference type="InterPro" id="IPR050105">
    <property type="entry name" value="MoCo_biosynth_MoaA/MoaC"/>
</dbReference>
<organism evidence="13 14">
    <name type="scientific">Vulcanisaeta souniana JCM 11219</name>
    <dbReference type="NCBI Taxonomy" id="1293586"/>
    <lineage>
        <taxon>Archaea</taxon>
        <taxon>Thermoproteota</taxon>
        <taxon>Thermoprotei</taxon>
        <taxon>Thermoproteales</taxon>
        <taxon>Thermoproteaceae</taxon>
        <taxon>Vulcanisaeta</taxon>
    </lineage>
</organism>
<keyword evidence="1 10" id="KW-0004">4Fe-4S</keyword>
<dbReference type="NCBIfam" id="TIGR02668">
    <property type="entry name" value="moaA_archaeal"/>
    <property type="match status" value="1"/>
</dbReference>